<evidence type="ECO:0008006" key="5">
    <source>
        <dbReference type="Google" id="ProtNLM"/>
    </source>
</evidence>
<sequence>MRERDNRRCWASGQRWDTSGYDKVVSSMTEPLITMSMRQHKNPDSLRRRQQLAIFMALLVSGIMFAPLTLALYNDGSVLFLILGLLLWLGVGRFIYHLLAPATQPGTPKAASTAALNKDKEHPQ</sequence>
<keyword evidence="2" id="KW-0472">Membrane</keyword>
<gene>
    <name evidence="3" type="ordered locus">ABO_1620</name>
</gene>
<reference evidence="3 4" key="1">
    <citation type="journal article" date="2006" name="Nat. Biotechnol.">
        <title>Genome sequence of the ubiquitous hydrocarbon-degrading marine bacterium Alcanivorax borkumensis.</title>
        <authorList>
            <person name="Schneiker S."/>
            <person name="Martins dos Santos V.A.P."/>
            <person name="Bartels D."/>
            <person name="Bekel T."/>
            <person name="Brecht M."/>
            <person name="Buhrmester J."/>
            <person name="Chernikova T.N."/>
            <person name="Denaro R."/>
            <person name="Ferrer M."/>
            <person name="Gertler C."/>
            <person name="Goesmann A."/>
            <person name="Golyshina O.V."/>
            <person name="Kaminski F."/>
            <person name="Khachane A.N."/>
            <person name="Lang S."/>
            <person name="Linke B."/>
            <person name="McHardy A.C."/>
            <person name="Meyer F."/>
            <person name="Nechitaylo T."/>
            <person name="Puehler A."/>
            <person name="Regenhardt D."/>
            <person name="Rupp O."/>
            <person name="Sabirova J.S."/>
            <person name="Selbitschka W."/>
            <person name="Yakimov M.M."/>
            <person name="Timmis K.N."/>
            <person name="Vorhoelter F.-J."/>
            <person name="Weidner S."/>
            <person name="Kaiser O."/>
            <person name="Golyshin P.N."/>
        </authorList>
    </citation>
    <scope>NUCLEOTIDE SEQUENCE [LARGE SCALE GENOMIC DNA]</scope>
    <source>
        <strain evidence="4">ATCC 700651 / DSM 11573 / NCIMB 13689 / SK2</strain>
    </source>
</reference>
<dbReference type="HOGENOM" id="CLU_163137_0_0_6"/>
<evidence type="ECO:0000313" key="3">
    <source>
        <dbReference type="EMBL" id="CAL17068.1"/>
    </source>
</evidence>
<dbReference type="EMBL" id="AM286690">
    <property type="protein sequence ID" value="CAL17068.1"/>
    <property type="molecule type" value="Genomic_DNA"/>
</dbReference>
<evidence type="ECO:0000256" key="2">
    <source>
        <dbReference type="SAM" id="Phobius"/>
    </source>
</evidence>
<feature type="transmembrane region" description="Helical" evidence="2">
    <location>
        <begin position="52"/>
        <end position="73"/>
    </location>
</feature>
<dbReference type="Proteomes" id="UP000008871">
    <property type="component" value="Chromosome"/>
</dbReference>
<organism evidence="3 4">
    <name type="scientific">Alcanivorax borkumensis (strain ATCC 700651 / DSM 11573 / NCIMB 13689 / SK2)</name>
    <dbReference type="NCBI Taxonomy" id="393595"/>
    <lineage>
        <taxon>Bacteria</taxon>
        <taxon>Pseudomonadati</taxon>
        <taxon>Pseudomonadota</taxon>
        <taxon>Gammaproteobacteria</taxon>
        <taxon>Oceanospirillales</taxon>
        <taxon>Alcanivoracaceae</taxon>
        <taxon>Alcanivorax</taxon>
    </lineage>
</organism>
<evidence type="ECO:0000313" key="4">
    <source>
        <dbReference type="Proteomes" id="UP000008871"/>
    </source>
</evidence>
<keyword evidence="4" id="KW-1185">Reference proteome</keyword>
<feature type="region of interest" description="Disordered" evidence="1">
    <location>
        <begin position="103"/>
        <end position="124"/>
    </location>
</feature>
<dbReference type="KEGG" id="abo:ABO_1620"/>
<keyword evidence="2" id="KW-0812">Transmembrane</keyword>
<protein>
    <recommendedName>
        <fullName evidence="5">Transmembrane protein</fullName>
    </recommendedName>
</protein>
<name>Q0VP30_ALCBS</name>
<feature type="transmembrane region" description="Helical" evidence="2">
    <location>
        <begin position="79"/>
        <end position="99"/>
    </location>
</feature>
<keyword evidence="2" id="KW-1133">Transmembrane helix</keyword>
<dbReference type="AlphaFoldDB" id="Q0VP30"/>
<accession>Q0VP30</accession>
<evidence type="ECO:0000256" key="1">
    <source>
        <dbReference type="SAM" id="MobiDB-lite"/>
    </source>
</evidence>
<proteinExistence type="predicted"/>